<protein>
    <recommendedName>
        <fullName evidence="4">Secreted protein</fullName>
    </recommendedName>
</protein>
<reference evidence="2 3" key="1">
    <citation type="submission" date="2019-04" db="EMBL/GenBank/DDBJ databases">
        <title>An improved genome assembly and genetic linkage map for asparagus bean, Vigna unguiculata ssp. sesquipedialis.</title>
        <authorList>
            <person name="Xia Q."/>
            <person name="Zhang R."/>
            <person name="Dong Y."/>
        </authorList>
    </citation>
    <scope>NUCLEOTIDE SEQUENCE [LARGE SCALE GENOMIC DNA]</scope>
    <source>
        <tissue evidence="2">Leaf</tissue>
    </source>
</reference>
<feature type="chain" id="PRO_5020037899" description="Secreted protein" evidence="1">
    <location>
        <begin position="26"/>
        <end position="89"/>
    </location>
</feature>
<name>A0A4D6MJ78_VIGUN</name>
<evidence type="ECO:0000313" key="2">
    <source>
        <dbReference type="EMBL" id="QCE00239.1"/>
    </source>
</evidence>
<dbReference type="Proteomes" id="UP000501690">
    <property type="component" value="Linkage Group LG7"/>
</dbReference>
<gene>
    <name evidence="2" type="ORF">DEO72_LG7g1527</name>
</gene>
<organism evidence="2 3">
    <name type="scientific">Vigna unguiculata</name>
    <name type="common">Cowpea</name>
    <dbReference type="NCBI Taxonomy" id="3917"/>
    <lineage>
        <taxon>Eukaryota</taxon>
        <taxon>Viridiplantae</taxon>
        <taxon>Streptophyta</taxon>
        <taxon>Embryophyta</taxon>
        <taxon>Tracheophyta</taxon>
        <taxon>Spermatophyta</taxon>
        <taxon>Magnoliopsida</taxon>
        <taxon>eudicotyledons</taxon>
        <taxon>Gunneridae</taxon>
        <taxon>Pentapetalae</taxon>
        <taxon>rosids</taxon>
        <taxon>fabids</taxon>
        <taxon>Fabales</taxon>
        <taxon>Fabaceae</taxon>
        <taxon>Papilionoideae</taxon>
        <taxon>50 kb inversion clade</taxon>
        <taxon>NPAAA clade</taxon>
        <taxon>indigoferoid/millettioid clade</taxon>
        <taxon>Phaseoleae</taxon>
        <taxon>Vigna</taxon>
    </lineage>
</organism>
<feature type="signal peptide" evidence="1">
    <location>
        <begin position="1"/>
        <end position="25"/>
    </location>
</feature>
<dbReference type="AlphaFoldDB" id="A0A4D6MJ78"/>
<evidence type="ECO:0000313" key="3">
    <source>
        <dbReference type="Proteomes" id="UP000501690"/>
    </source>
</evidence>
<evidence type="ECO:0000256" key="1">
    <source>
        <dbReference type="SAM" id="SignalP"/>
    </source>
</evidence>
<dbReference type="EMBL" id="CP039351">
    <property type="protein sequence ID" value="QCE00239.1"/>
    <property type="molecule type" value="Genomic_DNA"/>
</dbReference>
<proteinExistence type="predicted"/>
<evidence type="ECO:0008006" key="4">
    <source>
        <dbReference type="Google" id="ProtNLM"/>
    </source>
</evidence>
<accession>A0A4D6MJ78</accession>
<keyword evidence="1" id="KW-0732">Signal</keyword>
<keyword evidence="3" id="KW-1185">Reference proteome</keyword>
<sequence>MHSSISAAAMDLLLFIFVLQGPSSGFGGCFASNREYIVVVLPFDLVVSRCFTSALIGGELCALKRRLQAKLLALGLCILATHWQHLLDI</sequence>